<feature type="domain" description="CABIT" evidence="2">
    <location>
        <begin position="17"/>
        <end position="261"/>
    </location>
</feature>
<accession>A0A6J0TD49</accession>
<feature type="domain" description="CABIT" evidence="2">
    <location>
        <begin position="278"/>
        <end position="513"/>
    </location>
</feature>
<evidence type="ECO:0000259" key="2">
    <source>
        <dbReference type="Pfam" id="PF12736"/>
    </source>
</evidence>
<evidence type="ECO:0000256" key="1">
    <source>
        <dbReference type="ARBA" id="ARBA00006414"/>
    </source>
</evidence>
<dbReference type="Proteomes" id="UP001652642">
    <property type="component" value="Chromosome 1"/>
</dbReference>
<dbReference type="InterPro" id="IPR025946">
    <property type="entry name" value="CABIT_dom"/>
</dbReference>
<evidence type="ECO:0000313" key="4">
    <source>
        <dbReference type="RefSeq" id="XP_020646401.2"/>
    </source>
</evidence>
<proteinExistence type="inferred from homology"/>
<dbReference type="PANTHER" id="PTHR15215">
    <property type="entry name" value="CABIT DOMAIN-CONTAINING PROTEIN"/>
    <property type="match status" value="1"/>
</dbReference>
<dbReference type="OrthoDB" id="9879477at2759"/>
<dbReference type="PANTHER" id="PTHR15215:SF1">
    <property type="entry name" value="PROTEIN THEMIS"/>
    <property type="match status" value="1"/>
</dbReference>
<dbReference type="GO" id="GO:0005737">
    <property type="term" value="C:cytoplasm"/>
    <property type="evidence" value="ECO:0007669"/>
    <property type="project" value="TreeGrafter"/>
</dbReference>
<dbReference type="GO" id="GO:0005634">
    <property type="term" value="C:nucleus"/>
    <property type="evidence" value="ECO:0007669"/>
    <property type="project" value="TreeGrafter"/>
</dbReference>
<dbReference type="RefSeq" id="XP_020646401.2">
    <property type="nucleotide sequence ID" value="XM_020790742.2"/>
</dbReference>
<keyword evidence="3" id="KW-1185">Reference proteome</keyword>
<dbReference type="KEGG" id="pvt:110077574"/>
<dbReference type="GeneID" id="110077574"/>
<reference evidence="4" key="2">
    <citation type="submission" date="2025-08" db="UniProtKB">
        <authorList>
            <consortium name="RefSeq"/>
        </authorList>
    </citation>
    <scope>IDENTIFICATION</scope>
</reference>
<name>A0A6J0TD49_9SAUR</name>
<dbReference type="CTD" id="387357"/>
<dbReference type="Pfam" id="PF12736">
    <property type="entry name" value="CABIT"/>
    <property type="match status" value="2"/>
</dbReference>
<dbReference type="AlphaFoldDB" id="A0A6J0TD49"/>
<sequence length="592" mass="67473">MACSLKNFIHSLDPKSLPRILQIQSGYYDEDSEKLGHEHCLSTGDVIKVVGLKVKKILANNCKSEDDNVCPATVELPLNFPGLFRIVADKKPYANVEEIVRTVLIGPESQQPCFYCSQDIDAETLTIQQGEKIIFSSVEDSSGILTVNCGVIRNDQMHVFVLPLSQEGDFYEWEDDQTYTIEEIAEWKIPRSRCRNVIFTDICSAVDSTHLLPVDLNGCLVLSPIYEIQAVMKFQKDTVHFFSDLDVEVKDVTASYNINSFLQPLSVEDILEKACDEFPVVVAVIEGSVGSKHSYNLLCPGREIVIYKKCQATRILASEIKSNPYRRHFLIPTSYKGKFKRRPREFPTAYDLEIARNMKEKLHVTATKAFKSPYEELSSVSAGDHFLIPQRQISETVELGEKEVESALSCEQILLLNKTYKSARLPMCMEGSFVELVHDKRLYELMEICEDFHLPFNVEVAMRDLSIPEDILAGVPCLQLEEKIIDSCLLISSLNDPTEIWEVPVHHLNMSFQFLRNHVEDISYLPIKSIVEEVTEEQYYMMRKYGNQATNPPPRPPKTHTVEESKTLFLTIPAQSVCHTPRPRKIWKMSSF</sequence>
<gene>
    <name evidence="4" type="primary">THEMIS</name>
</gene>
<protein>
    <submittedName>
        <fullName evidence="4">Protein THEMIS</fullName>
    </submittedName>
</protein>
<dbReference type="InterPro" id="IPR039671">
    <property type="entry name" value="THEMIS"/>
</dbReference>
<evidence type="ECO:0000313" key="3">
    <source>
        <dbReference type="Proteomes" id="UP001652642"/>
    </source>
</evidence>
<reference evidence="3" key="1">
    <citation type="submission" date="2025-05" db="UniProtKB">
        <authorList>
            <consortium name="RefSeq"/>
        </authorList>
    </citation>
    <scope>NUCLEOTIDE SEQUENCE [LARGE SCALE GENOMIC DNA]</scope>
</reference>
<dbReference type="InParanoid" id="A0A6J0TD49"/>
<comment type="similarity">
    <text evidence="1">Belongs to the themis family.</text>
</comment>
<organism evidence="3 4">
    <name type="scientific">Pogona vitticeps</name>
    <name type="common">central bearded dragon</name>
    <dbReference type="NCBI Taxonomy" id="103695"/>
    <lineage>
        <taxon>Eukaryota</taxon>
        <taxon>Metazoa</taxon>
        <taxon>Chordata</taxon>
        <taxon>Craniata</taxon>
        <taxon>Vertebrata</taxon>
        <taxon>Euteleostomi</taxon>
        <taxon>Lepidosauria</taxon>
        <taxon>Squamata</taxon>
        <taxon>Bifurcata</taxon>
        <taxon>Unidentata</taxon>
        <taxon>Episquamata</taxon>
        <taxon>Toxicofera</taxon>
        <taxon>Iguania</taxon>
        <taxon>Acrodonta</taxon>
        <taxon>Agamidae</taxon>
        <taxon>Amphibolurinae</taxon>
        <taxon>Pogona</taxon>
    </lineage>
</organism>
<dbReference type="GO" id="GO:0050852">
    <property type="term" value="P:T cell receptor signaling pathway"/>
    <property type="evidence" value="ECO:0007669"/>
    <property type="project" value="TreeGrafter"/>
</dbReference>